<dbReference type="AlphaFoldDB" id="A0A1M5K849"/>
<evidence type="ECO:0000256" key="8">
    <source>
        <dbReference type="SAM" id="Phobius"/>
    </source>
</evidence>
<dbReference type="Pfam" id="PF02518">
    <property type="entry name" value="HATPase_c"/>
    <property type="match status" value="1"/>
</dbReference>
<evidence type="ECO:0000256" key="7">
    <source>
        <dbReference type="ARBA" id="ARBA00023012"/>
    </source>
</evidence>
<dbReference type="SMART" id="SM00388">
    <property type="entry name" value="HisKA"/>
    <property type="match status" value="1"/>
</dbReference>
<dbReference type="FunFam" id="3.30.565.10:FF:000006">
    <property type="entry name" value="Sensor histidine kinase WalK"/>
    <property type="match status" value="1"/>
</dbReference>
<protein>
    <recommendedName>
        <fullName evidence="3">histidine kinase</fullName>
        <ecNumber evidence="3">2.7.13.3</ecNumber>
    </recommendedName>
</protein>
<dbReference type="Pfam" id="PF00512">
    <property type="entry name" value="HisKA"/>
    <property type="match status" value="1"/>
</dbReference>
<name>A0A1M5K849_9FIRM</name>
<dbReference type="CDD" id="cd06225">
    <property type="entry name" value="HAMP"/>
    <property type="match status" value="1"/>
</dbReference>
<keyword evidence="8" id="KW-0472">Membrane</keyword>
<keyword evidence="8" id="KW-0812">Transmembrane</keyword>
<evidence type="ECO:0000313" key="11">
    <source>
        <dbReference type="EMBL" id="SHG48908.1"/>
    </source>
</evidence>
<dbReference type="STRING" id="1121321.SAMN04488530_102162"/>
<evidence type="ECO:0000256" key="3">
    <source>
        <dbReference type="ARBA" id="ARBA00012438"/>
    </source>
</evidence>
<dbReference type="PROSITE" id="PS50109">
    <property type="entry name" value="HIS_KIN"/>
    <property type="match status" value="1"/>
</dbReference>
<dbReference type="EC" id="2.7.13.3" evidence="3"/>
<dbReference type="PANTHER" id="PTHR45453:SF1">
    <property type="entry name" value="PHOSPHATE REGULON SENSOR PROTEIN PHOR"/>
    <property type="match status" value="1"/>
</dbReference>
<comment type="catalytic activity">
    <reaction evidence="1">
        <text>ATP + protein L-histidine = ADP + protein N-phospho-L-histidine.</text>
        <dbReference type="EC" id="2.7.13.3"/>
    </reaction>
</comment>
<accession>A0A1M5K849</accession>
<dbReference type="GO" id="GO:0016036">
    <property type="term" value="P:cellular response to phosphate starvation"/>
    <property type="evidence" value="ECO:0007669"/>
    <property type="project" value="TreeGrafter"/>
</dbReference>
<gene>
    <name evidence="11" type="ORF">SAMN04488530_102162</name>
</gene>
<feature type="transmembrane region" description="Helical" evidence="8">
    <location>
        <begin position="167"/>
        <end position="186"/>
    </location>
</feature>
<dbReference type="SUPFAM" id="SSF158472">
    <property type="entry name" value="HAMP domain-like"/>
    <property type="match status" value="1"/>
</dbReference>
<dbReference type="CDD" id="cd00075">
    <property type="entry name" value="HATPase"/>
    <property type="match status" value="1"/>
</dbReference>
<proteinExistence type="predicted"/>
<evidence type="ECO:0000259" key="10">
    <source>
        <dbReference type="PROSITE" id="PS50885"/>
    </source>
</evidence>
<feature type="domain" description="HAMP" evidence="10">
    <location>
        <begin position="188"/>
        <end position="241"/>
    </location>
</feature>
<organism evidence="11 12">
    <name type="scientific">Asaccharospora irregularis DSM 2635</name>
    <dbReference type="NCBI Taxonomy" id="1121321"/>
    <lineage>
        <taxon>Bacteria</taxon>
        <taxon>Bacillati</taxon>
        <taxon>Bacillota</taxon>
        <taxon>Clostridia</taxon>
        <taxon>Peptostreptococcales</taxon>
        <taxon>Peptostreptococcaceae</taxon>
        <taxon>Asaccharospora</taxon>
    </lineage>
</organism>
<dbReference type="InterPro" id="IPR005467">
    <property type="entry name" value="His_kinase_dom"/>
</dbReference>
<dbReference type="RefSeq" id="WP_073123644.1">
    <property type="nucleotide sequence ID" value="NZ_BAABCH010000028.1"/>
</dbReference>
<dbReference type="CDD" id="cd00082">
    <property type="entry name" value="HisKA"/>
    <property type="match status" value="1"/>
</dbReference>
<comment type="subcellular location">
    <subcellularLocation>
        <location evidence="2">Membrane</location>
    </subcellularLocation>
</comment>
<dbReference type="Gene3D" id="1.10.287.130">
    <property type="match status" value="1"/>
</dbReference>
<evidence type="ECO:0000256" key="4">
    <source>
        <dbReference type="ARBA" id="ARBA00022553"/>
    </source>
</evidence>
<dbReference type="PANTHER" id="PTHR45453">
    <property type="entry name" value="PHOSPHATE REGULON SENSOR PROTEIN PHOR"/>
    <property type="match status" value="1"/>
</dbReference>
<dbReference type="SUPFAM" id="SSF47384">
    <property type="entry name" value="Homodimeric domain of signal transducing histidine kinase"/>
    <property type="match status" value="1"/>
</dbReference>
<dbReference type="GO" id="GO:0005886">
    <property type="term" value="C:plasma membrane"/>
    <property type="evidence" value="ECO:0007669"/>
    <property type="project" value="TreeGrafter"/>
</dbReference>
<dbReference type="InterPro" id="IPR050351">
    <property type="entry name" value="BphY/WalK/GraS-like"/>
</dbReference>
<dbReference type="OrthoDB" id="9813151at2"/>
<dbReference type="InterPro" id="IPR003594">
    <property type="entry name" value="HATPase_dom"/>
</dbReference>
<dbReference type="Pfam" id="PF00672">
    <property type="entry name" value="HAMP"/>
    <property type="match status" value="1"/>
</dbReference>
<feature type="transmembrane region" description="Helical" evidence="8">
    <location>
        <begin position="12"/>
        <end position="32"/>
    </location>
</feature>
<sequence>MKLKLRYKLTLSYILVSIISVLIVALLANSLMQNHFREYVLSKGENTSNSIVNDLERSYRNFDTWNLSSVQDIGSEALDNGYIVNIKDNSKKEIWDAYKYDLYRCENVIHNMSEHMRMNFPAWKENYTVKNYDIIVDDKSVGTVSIGSYPDYYSENDILYLKTLNKVLIYSSFIALIASIIVGFLVTNNIVRPISKVEKITKDISKGNYNQRIDEKVDTMELDNLIISINDLAKSLQRQEDIRKNLTKDISHELKTPLTSLQITLEALMDGIIDPTKERLSVCYEEILRLTRLVKDLEKLYSYEQDYRDINKTKFNISELVQNIITTFESEYKRKNITVNFNNNNLTLYADKDKITQVIINLLSNAIKYTNEGGNIEIGLFEHKNGIKLIFKDDGIGIPYEDKEYIFDRFYRVDKSRTRLTGGAGIGLSIVKAIIDSHNGSIDLESKEGKGSTFNVYIPN</sequence>
<dbReference type="InterPro" id="IPR036890">
    <property type="entry name" value="HATPase_C_sf"/>
</dbReference>
<evidence type="ECO:0000256" key="1">
    <source>
        <dbReference type="ARBA" id="ARBA00000085"/>
    </source>
</evidence>
<dbReference type="SMART" id="SM00387">
    <property type="entry name" value="HATPase_c"/>
    <property type="match status" value="1"/>
</dbReference>
<dbReference type="EMBL" id="FQWX01000002">
    <property type="protein sequence ID" value="SHG48908.1"/>
    <property type="molecule type" value="Genomic_DNA"/>
</dbReference>
<dbReference type="InterPro" id="IPR036097">
    <property type="entry name" value="HisK_dim/P_sf"/>
</dbReference>
<evidence type="ECO:0000256" key="5">
    <source>
        <dbReference type="ARBA" id="ARBA00022679"/>
    </source>
</evidence>
<keyword evidence="5" id="KW-0808">Transferase</keyword>
<dbReference type="PROSITE" id="PS50885">
    <property type="entry name" value="HAMP"/>
    <property type="match status" value="1"/>
</dbReference>
<dbReference type="SMART" id="SM00304">
    <property type="entry name" value="HAMP"/>
    <property type="match status" value="1"/>
</dbReference>
<dbReference type="GO" id="GO:0000155">
    <property type="term" value="F:phosphorelay sensor kinase activity"/>
    <property type="evidence" value="ECO:0007669"/>
    <property type="project" value="InterPro"/>
</dbReference>
<dbReference type="InterPro" id="IPR003661">
    <property type="entry name" value="HisK_dim/P_dom"/>
</dbReference>
<dbReference type="SUPFAM" id="SSF55874">
    <property type="entry name" value="ATPase domain of HSP90 chaperone/DNA topoisomerase II/histidine kinase"/>
    <property type="match status" value="1"/>
</dbReference>
<dbReference type="GO" id="GO:0004721">
    <property type="term" value="F:phosphoprotein phosphatase activity"/>
    <property type="evidence" value="ECO:0007669"/>
    <property type="project" value="TreeGrafter"/>
</dbReference>
<dbReference type="InterPro" id="IPR004358">
    <property type="entry name" value="Sig_transdc_His_kin-like_C"/>
</dbReference>
<evidence type="ECO:0000256" key="2">
    <source>
        <dbReference type="ARBA" id="ARBA00004370"/>
    </source>
</evidence>
<dbReference type="Gene3D" id="3.30.565.10">
    <property type="entry name" value="Histidine kinase-like ATPase, C-terminal domain"/>
    <property type="match status" value="1"/>
</dbReference>
<reference evidence="12" key="1">
    <citation type="submission" date="2016-11" db="EMBL/GenBank/DDBJ databases">
        <authorList>
            <person name="Varghese N."/>
            <person name="Submissions S."/>
        </authorList>
    </citation>
    <scope>NUCLEOTIDE SEQUENCE [LARGE SCALE GENOMIC DNA]</scope>
    <source>
        <strain evidence="12">DSM 2635</strain>
    </source>
</reference>
<evidence type="ECO:0000256" key="6">
    <source>
        <dbReference type="ARBA" id="ARBA00022777"/>
    </source>
</evidence>
<dbReference type="Gene3D" id="6.10.340.10">
    <property type="match status" value="1"/>
</dbReference>
<keyword evidence="12" id="KW-1185">Reference proteome</keyword>
<dbReference type="InterPro" id="IPR003660">
    <property type="entry name" value="HAMP_dom"/>
</dbReference>
<dbReference type="Proteomes" id="UP000243255">
    <property type="component" value="Unassembled WGS sequence"/>
</dbReference>
<feature type="domain" description="Histidine kinase" evidence="9">
    <location>
        <begin position="249"/>
        <end position="460"/>
    </location>
</feature>
<keyword evidence="4" id="KW-0597">Phosphoprotein</keyword>
<keyword evidence="8" id="KW-1133">Transmembrane helix</keyword>
<dbReference type="PRINTS" id="PR00344">
    <property type="entry name" value="BCTRLSENSOR"/>
</dbReference>
<evidence type="ECO:0000313" key="12">
    <source>
        <dbReference type="Proteomes" id="UP000243255"/>
    </source>
</evidence>
<keyword evidence="7" id="KW-0902">Two-component regulatory system</keyword>
<keyword evidence="6 11" id="KW-0418">Kinase</keyword>
<evidence type="ECO:0000259" key="9">
    <source>
        <dbReference type="PROSITE" id="PS50109"/>
    </source>
</evidence>